<dbReference type="Proteomes" id="UP000736672">
    <property type="component" value="Unassembled WGS sequence"/>
</dbReference>
<evidence type="ECO:0000313" key="2">
    <source>
        <dbReference type="EMBL" id="KAH7248316.1"/>
    </source>
</evidence>
<keyword evidence="3" id="KW-1185">Reference proteome</keyword>
<feature type="domain" description="2EXR" evidence="1">
    <location>
        <begin position="3"/>
        <end position="69"/>
    </location>
</feature>
<sequence>MEFGCFLLLPPELRRLIWRIALNDSSMTVLPVRTSSHTDPHPTVSSCRALGHSGIASVALSCSEAFSEWKFATSLLSHACNKRALFSRTIFVLHSSLQPSQAMKGLPLLPGVGLRIRHVAFFYSKASDAIERILALRKLPSLETIVVIFP</sequence>
<gene>
    <name evidence="2" type="ORF">B0J15DRAFT_562615</name>
</gene>
<evidence type="ECO:0000259" key="1">
    <source>
        <dbReference type="Pfam" id="PF20150"/>
    </source>
</evidence>
<organism evidence="2 3">
    <name type="scientific">Fusarium solani</name>
    <name type="common">Filamentous fungus</name>
    <dbReference type="NCBI Taxonomy" id="169388"/>
    <lineage>
        <taxon>Eukaryota</taxon>
        <taxon>Fungi</taxon>
        <taxon>Dikarya</taxon>
        <taxon>Ascomycota</taxon>
        <taxon>Pezizomycotina</taxon>
        <taxon>Sordariomycetes</taxon>
        <taxon>Hypocreomycetidae</taxon>
        <taxon>Hypocreales</taxon>
        <taxon>Nectriaceae</taxon>
        <taxon>Fusarium</taxon>
        <taxon>Fusarium solani species complex</taxon>
    </lineage>
</organism>
<comment type="caution">
    <text evidence="2">The sequence shown here is derived from an EMBL/GenBank/DDBJ whole genome shotgun (WGS) entry which is preliminary data.</text>
</comment>
<protein>
    <recommendedName>
        <fullName evidence="1">2EXR domain-containing protein</fullName>
    </recommendedName>
</protein>
<dbReference type="AlphaFoldDB" id="A0A9P9H083"/>
<accession>A0A9P9H083</accession>
<dbReference type="InterPro" id="IPR045518">
    <property type="entry name" value="2EXR"/>
</dbReference>
<proteinExistence type="predicted"/>
<feature type="non-terminal residue" evidence="2">
    <location>
        <position position="150"/>
    </location>
</feature>
<reference evidence="2" key="1">
    <citation type="journal article" date="2021" name="Nat. Commun.">
        <title>Genetic determinants of endophytism in the Arabidopsis root mycobiome.</title>
        <authorList>
            <person name="Mesny F."/>
            <person name="Miyauchi S."/>
            <person name="Thiergart T."/>
            <person name="Pickel B."/>
            <person name="Atanasova L."/>
            <person name="Karlsson M."/>
            <person name="Huettel B."/>
            <person name="Barry K.W."/>
            <person name="Haridas S."/>
            <person name="Chen C."/>
            <person name="Bauer D."/>
            <person name="Andreopoulos W."/>
            <person name="Pangilinan J."/>
            <person name="LaButti K."/>
            <person name="Riley R."/>
            <person name="Lipzen A."/>
            <person name="Clum A."/>
            <person name="Drula E."/>
            <person name="Henrissat B."/>
            <person name="Kohler A."/>
            <person name="Grigoriev I.V."/>
            <person name="Martin F.M."/>
            <person name="Hacquard S."/>
        </authorList>
    </citation>
    <scope>NUCLEOTIDE SEQUENCE</scope>
    <source>
        <strain evidence="2">FSSC 5 MPI-SDFR-AT-0091</strain>
    </source>
</reference>
<name>A0A9P9H083_FUSSL</name>
<dbReference type="Pfam" id="PF20150">
    <property type="entry name" value="2EXR"/>
    <property type="match status" value="1"/>
</dbReference>
<evidence type="ECO:0000313" key="3">
    <source>
        <dbReference type="Proteomes" id="UP000736672"/>
    </source>
</evidence>
<dbReference type="EMBL" id="JAGTJS010000014">
    <property type="protein sequence ID" value="KAH7248316.1"/>
    <property type="molecule type" value="Genomic_DNA"/>
</dbReference>